<dbReference type="Proteomes" id="UP000581688">
    <property type="component" value="Unassembled WGS sequence"/>
</dbReference>
<dbReference type="EMBL" id="JACHGH010000002">
    <property type="protein sequence ID" value="MBB6452370.1"/>
    <property type="molecule type" value="Genomic_DNA"/>
</dbReference>
<proteinExistence type="predicted"/>
<accession>A0A841PU94</accession>
<gene>
    <name evidence="1" type="ORF">HNQ94_000815</name>
</gene>
<protein>
    <submittedName>
        <fullName evidence="1">Uncharacterized protein</fullName>
    </submittedName>
</protein>
<dbReference type="AlphaFoldDB" id="A0A841PU94"/>
<comment type="caution">
    <text evidence="1">The sequence shown here is derived from an EMBL/GenBank/DDBJ whole genome shotgun (WGS) entry which is preliminary data.</text>
</comment>
<name>A0A841PU94_9BACI</name>
<evidence type="ECO:0000313" key="1">
    <source>
        <dbReference type="EMBL" id="MBB6452370.1"/>
    </source>
</evidence>
<keyword evidence="2" id="KW-1185">Reference proteome</keyword>
<reference evidence="1 2" key="1">
    <citation type="submission" date="2020-08" db="EMBL/GenBank/DDBJ databases">
        <title>Genomic Encyclopedia of Type Strains, Phase IV (KMG-IV): sequencing the most valuable type-strain genomes for metagenomic binning, comparative biology and taxonomic classification.</title>
        <authorList>
            <person name="Goeker M."/>
        </authorList>
    </citation>
    <scope>NUCLEOTIDE SEQUENCE [LARGE SCALE GENOMIC DNA]</scope>
    <source>
        <strain evidence="1 2">DSM 19612</strain>
    </source>
</reference>
<organism evidence="1 2">
    <name type="scientific">Salirhabdus euzebyi</name>
    <dbReference type="NCBI Taxonomy" id="394506"/>
    <lineage>
        <taxon>Bacteria</taxon>
        <taxon>Bacillati</taxon>
        <taxon>Bacillota</taxon>
        <taxon>Bacilli</taxon>
        <taxon>Bacillales</taxon>
        <taxon>Bacillaceae</taxon>
        <taxon>Salirhabdus</taxon>
    </lineage>
</organism>
<sequence>MKLEIREQALTNLRELIVNDKVLRIDAKYTGG</sequence>
<evidence type="ECO:0000313" key="2">
    <source>
        <dbReference type="Proteomes" id="UP000581688"/>
    </source>
</evidence>